<dbReference type="CDD" id="cd12152">
    <property type="entry name" value="F1-ATPase_delta"/>
    <property type="match status" value="1"/>
</dbReference>
<dbReference type="GO" id="GO:0045259">
    <property type="term" value="C:proton-transporting ATP synthase complex"/>
    <property type="evidence" value="ECO:0007669"/>
    <property type="project" value="UniProtKB-KW"/>
</dbReference>
<evidence type="ECO:0000256" key="6">
    <source>
        <dbReference type="ARBA" id="ARBA00023196"/>
    </source>
</evidence>
<evidence type="ECO:0000256" key="3">
    <source>
        <dbReference type="ARBA" id="ARBA00022448"/>
    </source>
</evidence>
<keyword evidence="12" id="KW-0150">Chloroplast</keyword>
<evidence type="ECO:0000313" key="12">
    <source>
        <dbReference type="EMBL" id="UXD06294.1"/>
    </source>
</evidence>
<comment type="function">
    <text evidence="8 9">Produces ATP from ADP in the presence of a proton gradient across the membrane.</text>
</comment>
<dbReference type="InterPro" id="IPR001469">
    <property type="entry name" value="ATP_synth_F1_dsu/esu"/>
</dbReference>
<organism evidence="12">
    <name type="scientific">Eutreptiella eupharyngea</name>
    <dbReference type="NCBI Taxonomy" id="215702"/>
    <lineage>
        <taxon>Eukaryota</taxon>
        <taxon>Discoba</taxon>
        <taxon>Euglenozoa</taxon>
        <taxon>Euglenida</taxon>
        <taxon>Spirocuta</taxon>
        <taxon>Euglenophyceae</taxon>
        <taxon>Eutreptiales</taxon>
        <taxon>Eutreptiaceae</taxon>
        <taxon>Eutreptiella</taxon>
    </lineage>
</organism>
<keyword evidence="4 8" id="KW-0406">Ion transport</keyword>
<evidence type="ECO:0000259" key="10">
    <source>
        <dbReference type="Pfam" id="PF00401"/>
    </source>
</evidence>
<reference evidence="12" key="1">
    <citation type="submission" date="2021-09" db="EMBL/GenBank/DDBJ databases">
        <authorList>
            <person name="Maciszewski K."/>
            <person name="Dabbagh N."/>
            <person name="Preisfeld A."/>
            <person name="Karnkowska A."/>
        </authorList>
    </citation>
    <scope>NUCLEOTIDE SEQUENCE</scope>
    <source>
        <strain evidence="12">K-0027</strain>
    </source>
</reference>
<dbReference type="GO" id="GO:0005524">
    <property type="term" value="F:ATP binding"/>
    <property type="evidence" value="ECO:0007669"/>
    <property type="project" value="UniProtKB-UniRule"/>
</dbReference>
<accession>A0A977K8T6</accession>
<dbReference type="PANTHER" id="PTHR13822:SF10">
    <property type="entry name" value="ATP SYNTHASE EPSILON CHAIN, CHLOROPLASTIC"/>
    <property type="match status" value="1"/>
</dbReference>
<evidence type="ECO:0000256" key="4">
    <source>
        <dbReference type="ARBA" id="ARBA00023065"/>
    </source>
</evidence>
<evidence type="ECO:0000259" key="11">
    <source>
        <dbReference type="Pfam" id="PF02823"/>
    </source>
</evidence>
<dbReference type="Gene3D" id="2.60.15.10">
    <property type="entry name" value="F0F1 ATP synthase delta/epsilon subunit, N-terminal"/>
    <property type="match status" value="1"/>
</dbReference>
<dbReference type="InterPro" id="IPR020546">
    <property type="entry name" value="ATP_synth_F1_dsu/esu_N"/>
</dbReference>
<comment type="subcellular location">
    <subcellularLocation>
        <location evidence="1">Membrane</location>
        <topology evidence="1">Peripheral membrane protein</topology>
    </subcellularLocation>
    <subcellularLocation>
        <location evidence="8">Plastid</location>
        <location evidence="8">Chloroplast thylakoid membrane</location>
        <topology evidence="8">Peripheral membrane protein</topology>
    </subcellularLocation>
</comment>
<dbReference type="Pfam" id="PF00401">
    <property type="entry name" value="ATP-synt_DE"/>
    <property type="match status" value="1"/>
</dbReference>
<sequence>MIKNSIDYNVKMSLEVSIIVPDRVFWKDDAQEIIFPTLTGQMGVLENHIPLLTGLDTGVMKVRQGTDWIAVAVMGGFALVNENKVTILVNEAAVSSDIDAQEAEALYLQTKSEFEKAAEGSKEKAEANIQYKKALARFEVTKELVL</sequence>
<keyword evidence="8 9" id="KW-0793">Thylakoid</keyword>
<feature type="domain" description="ATP synthase F1 complex delta/epsilon subunit N-terminal" evidence="11">
    <location>
        <begin position="14"/>
        <end position="92"/>
    </location>
</feature>
<feature type="domain" description="ATP synthase epsilon subunit C-terminal" evidence="10">
    <location>
        <begin position="97"/>
        <end position="141"/>
    </location>
</feature>
<evidence type="ECO:0000256" key="9">
    <source>
        <dbReference type="RuleBase" id="RU003655"/>
    </source>
</evidence>
<name>A0A977K8T6_9EUGL</name>
<keyword evidence="6 8" id="KW-0139">CF(1)</keyword>
<dbReference type="EMBL" id="OK136184">
    <property type="protein sequence ID" value="UXD06294.1"/>
    <property type="molecule type" value="Genomic_DNA"/>
</dbReference>
<reference evidence="12" key="2">
    <citation type="journal article" date="2022" name="Mol. Phylogenet. Evol.">
        <title>Maturyoshka: A maturase inside a maturase, and other peculiarities of the novel chloroplast genomes of marine euglenophytes.</title>
        <authorList>
            <person name="Maciszewski K."/>
            <person name="Dabbagh N."/>
            <person name="Preisfeld A."/>
            <person name="Karnkowska A."/>
        </authorList>
    </citation>
    <scope>NUCLEOTIDE SEQUENCE</scope>
    <source>
        <strain evidence="12">K-0027</strain>
    </source>
</reference>
<keyword evidence="7 8" id="KW-0066">ATP synthesis</keyword>
<dbReference type="InterPro" id="IPR036771">
    <property type="entry name" value="ATPsynth_dsu/esu_N"/>
</dbReference>
<dbReference type="AlphaFoldDB" id="A0A977K8T6"/>
<dbReference type="SUPFAM" id="SSF51344">
    <property type="entry name" value="Epsilon subunit of F1F0-ATP synthase N-terminal domain"/>
    <property type="match status" value="1"/>
</dbReference>
<evidence type="ECO:0000256" key="5">
    <source>
        <dbReference type="ARBA" id="ARBA00023136"/>
    </source>
</evidence>
<protein>
    <recommendedName>
        <fullName evidence="8 9">ATP synthase epsilon chain, chloroplastic</fullName>
    </recommendedName>
    <alternativeName>
        <fullName evidence="8">ATP synthase F1 sector epsilon subunit</fullName>
    </alternativeName>
    <alternativeName>
        <fullName evidence="8">F-ATPase epsilon subunit</fullName>
    </alternativeName>
</protein>
<evidence type="ECO:0000256" key="2">
    <source>
        <dbReference type="ARBA" id="ARBA00005712"/>
    </source>
</evidence>
<proteinExistence type="inferred from homology"/>
<gene>
    <name evidence="8" type="primary">atpE</name>
</gene>
<dbReference type="GO" id="GO:0009535">
    <property type="term" value="C:chloroplast thylakoid membrane"/>
    <property type="evidence" value="ECO:0007669"/>
    <property type="project" value="UniProtKB-SubCell"/>
</dbReference>
<comment type="similarity">
    <text evidence="2 8 9">Belongs to the ATPase epsilon chain family.</text>
</comment>
<keyword evidence="3 8" id="KW-0813">Transport</keyword>
<evidence type="ECO:0000256" key="1">
    <source>
        <dbReference type="ARBA" id="ARBA00004170"/>
    </source>
</evidence>
<dbReference type="InterPro" id="IPR020547">
    <property type="entry name" value="ATP_synth_F1_esu_C"/>
</dbReference>
<geneLocation type="chloroplast" evidence="12"/>
<dbReference type="PANTHER" id="PTHR13822">
    <property type="entry name" value="ATP SYNTHASE DELTA/EPSILON CHAIN"/>
    <property type="match status" value="1"/>
</dbReference>
<keyword evidence="8 9" id="KW-0375">Hydrogen ion transport</keyword>
<comment type="subunit">
    <text evidence="8 9">F-type ATPases have 2 components, CF(1) - the catalytic core - and CF(0) - the membrane proton channel. CF(1) has five subunits: alpha(3), beta(3), gamma(1), delta(1), epsilon(1). CF(0) has three main subunits: a, b and c.</text>
</comment>
<dbReference type="GO" id="GO:0046933">
    <property type="term" value="F:proton-transporting ATP synthase activity, rotational mechanism"/>
    <property type="evidence" value="ECO:0007669"/>
    <property type="project" value="UniProtKB-UniRule"/>
</dbReference>
<keyword evidence="5 8" id="KW-0472">Membrane</keyword>
<dbReference type="NCBIfam" id="TIGR01216">
    <property type="entry name" value="ATP_synt_epsi"/>
    <property type="match status" value="1"/>
</dbReference>
<evidence type="ECO:0000256" key="8">
    <source>
        <dbReference type="HAMAP-Rule" id="MF_00530"/>
    </source>
</evidence>
<dbReference type="HAMAP" id="MF_00530">
    <property type="entry name" value="ATP_synth_epsil_bac"/>
    <property type="match status" value="1"/>
</dbReference>
<dbReference type="Pfam" id="PF02823">
    <property type="entry name" value="ATP-synt_DE_N"/>
    <property type="match status" value="1"/>
</dbReference>
<keyword evidence="9 12" id="KW-0934">Plastid</keyword>
<evidence type="ECO:0000256" key="7">
    <source>
        <dbReference type="ARBA" id="ARBA00023310"/>
    </source>
</evidence>